<evidence type="ECO:0000313" key="1">
    <source>
        <dbReference type="EMBL" id="KZT65480.1"/>
    </source>
</evidence>
<accession>A0A165MBX2</accession>
<dbReference type="AlphaFoldDB" id="A0A165MBX2"/>
<sequence>MSLLDAGKPANRRERDIADSRPVAQASLVFLLLPGSLLYSPICSNELHRITGPTRSLSAVIGRHPASFILGIHNDDTLTPMILEPTAAECVS</sequence>
<keyword evidence="2" id="KW-1185">Reference proteome</keyword>
<dbReference type="Proteomes" id="UP000076727">
    <property type="component" value="Unassembled WGS sequence"/>
</dbReference>
<organism evidence="1 2">
    <name type="scientific">Daedalea quercina L-15889</name>
    <dbReference type="NCBI Taxonomy" id="1314783"/>
    <lineage>
        <taxon>Eukaryota</taxon>
        <taxon>Fungi</taxon>
        <taxon>Dikarya</taxon>
        <taxon>Basidiomycota</taxon>
        <taxon>Agaricomycotina</taxon>
        <taxon>Agaricomycetes</taxon>
        <taxon>Polyporales</taxon>
        <taxon>Fomitopsis</taxon>
    </lineage>
</organism>
<dbReference type="EMBL" id="KV429105">
    <property type="protein sequence ID" value="KZT65480.1"/>
    <property type="molecule type" value="Genomic_DNA"/>
</dbReference>
<reference evidence="1 2" key="1">
    <citation type="journal article" date="2016" name="Mol. Biol. Evol.">
        <title>Comparative Genomics of Early-Diverging Mushroom-Forming Fungi Provides Insights into the Origins of Lignocellulose Decay Capabilities.</title>
        <authorList>
            <person name="Nagy L.G."/>
            <person name="Riley R."/>
            <person name="Tritt A."/>
            <person name="Adam C."/>
            <person name="Daum C."/>
            <person name="Floudas D."/>
            <person name="Sun H."/>
            <person name="Yadav J.S."/>
            <person name="Pangilinan J."/>
            <person name="Larsson K.H."/>
            <person name="Matsuura K."/>
            <person name="Barry K."/>
            <person name="Labutti K."/>
            <person name="Kuo R."/>
            <person name="Ohm R.A."/>
            <person name="Bhattacharya S.S."/>
            <person name="Shirouzu T."/>
            <person name="Yoshinaga Y."/>
            <person name="Martin F.M."/>
            <person name="Grigoriev I.V."/>
            <person name="Hibbett D.S."/>
        </authorList>
    </citation>
    <scope>NUCLEOTIDE SEQUENCE [LARGE SCALE GENOMIC DNA]</scope>
    <source>
        <strain evidence="1 2">L-15889</strain>
    </source>
</reference>
<protein>
    <submittedName>
        <fullName evidence="1">Uncharacterized protein</fullName>
    </submittedName>
</protein>
<gene>
    <name evidence="1" type="ORF">DAEQUDRAFT_525135</name>
</gene>
<proteinExistence type="predicted"/>
<name>A0A165MBX2_9APHY</name>
<evidence type="ECO:0000313" key="2">
    <source>
        <dbReference type="Proteomes" id="UP000076727"/>
    </source>
</evidence>